<accession>A0A2S7EXL6</accession>
<evidence type="ECO:0000313" key="2">
    <source>
        <dbReference type="Proteomes" id="UP000238261"/>
    </source>
</evidence>
<proteinExistence type="predicted"/>
<name>A0A2S7EXL6_9XANT</name>
<sequence length="82" mass="9291">MTQAVHADGGSIFVQLFHLDEVRLHGHAIRLSMDGKGCWRDNAFIGRVWRWIKCVEVYLHADATVSIARGCRRASRPSIGMR</sequence>
<dbReference type="EMBL" id="MDEG01000006">
    <property type="protein sequence ID" value="PPU97853.1"/>
    <property type="molecule type" value="Genomic_DNA"/>
</dbReference>
<evidence type="ECO:0000313" key="1">
    <source>
        <dbReference type="EMBL" id="PPU97853.1"/>
    </source>
</evidence>
<reference evidence="2" key="1">
    <citation type="submission" date="2016-08" db="EMBL/GenBank/DDBJ databases">
        <authorList>
            <person name="Merda D."/>
            <person name="Briand M."/>
            <person name="Taghouti G."/>
            <person name="Carrere S."/>
            <person name="Gouzy J."/>
            <person name="Portier P."/>
            <person name="Jacques M.-A."/>
            <person name="Fischer-Le Saux M."/>
        </authorList>
    </citation>
    <scope>NUCLEOTIDE SEQUENCE [LARGE SCALE GENOMIC DNA]</scope>
    <source>
        <strain evidence="2">CFBP1156</strain>
    </source>
</reference>
<dbReference type="AlphaFoldDB" id="A0A2S7EXL6"/>
<keyword evidence="2" id="KW-1185">Reference proteome</keyword>
<dbReference type="RefSeq" id="WP_053057336.1">
    <property type="nucleotide sequence ID" value="NZ_CP043476.1"/>
</dbReference>
<protein>
    <submittedName>
        <fullName evidence="1">Uncharacterized protein</fullName>
    </submittedName>
</protein>
<comment type="caution">
    <text evidence="1">The sequence shown here is derived from an EMBL/GenBank/DDBJ whole genome shotgun (WGS) entry which is preliminary data.</text>
</comment>
<organism evidence="1 2">
    <name type="scientific">Xanthomonas hyacinthi</name>
    <dbReference type="NCBI Taxonomy" id="56455"/>
    <lineage>
        <taxon>Bacteria</taxon>
        <taxon>Pseudomonadati</taxon>
        <taxon>Pseudomonadota</taxon>
        <taxon>Gammaproteobacteria</taxon>
        <taxon>Lysobacterales</taxon>
        <taxon>Lysobacteraceae</taxon>
        <taxon>Xanthomonas</taxon>
    </lineage>
</organism>
<dbReference type="OrthoDB" id="7064550at2"/>
<gene>
    <name evidence="1" type="ORF">XhyaCFBP1156_08660</name>
</gene>
<dbReference type="Proteomes" id="UP000238261">
    <property type="component" value="Unassembled WGS sequence"/>
</dbReference>